<protein>
    <submittedName>
        <fullName evidence="2">Uncharacterized protein</fullName>
    </submittedName>
</protein>
<organism evidence="2 3">
    <name type="scientific">Trichoderma longibrachiatum ATCC 18648</name>
    <dbReference type="NCBI Taxonomy" id="983965"/>
    <lineage>
        <taxon>Eukaryota</taxon>
        <taxon>Fungi</taxon>
        <taxon>Dikarya</taxon>
        <taxon>Ascomycota</taxon>
        <taxon>Pezizomycotina</taxon>
        <taxon>Sordariomycetes</taxon>
        <taxon>Hypocreomycetidae</taxon>
        <taxon>Hypocreales</taxon>
        <taxon>Hypocreaceae</taxon>
        <taxon>Trichoderma</taxon>
    </lineage>
</organism>
<evidence type="ECO:0000313" key="2">
    <source>
        <dbReference type="EMBL" id="PTB75978.1"/>
    </source>
</evidence>
<evidence type="ECO:0000256" key="1">
    <source>
        <dbReference type="SAM" id="MobiDB-lite"/>
    </source>
</evidence>
<reference evidence="2 3" key="1">
    <citation type="submission" date="2016-07" db="EMBL/GenBank/DDBJ databases">
        <title>Multiple horizontal gene transfer events from other fungi enriched the ability of initially mycotrophic Trichoderma (Ascomycota) to feed on dead plant biomass.</title>
        <authorList>
            <consortium name="DOE Joint Genome Institute"/>
            <person name="Aerts A."/>
            <person name="Atanasova L."/>
            <person name="Chenthamara K."/>
            <person name="Zhang J."/>
            <person name="Grujic M."/>
            <person name="Henrissat B."/>
            <person name="Kuo A."/>
            <person name="Salamov A."/>
            <person name="Lipzen A."/>
            <person name="Labutti K."/>
            <person name="Barry K."/>
            <person name="Miao Y."/>
            <person name="Rahimi M.J."/>
            <person name="Shen Q."/>
            <person name="Grigoriev I.V."/>
            <person name="Kubicek C.P."/>
            <person name="Druzhinina I.S."/>
        </authorList>
    </citation>
    <scope>NUCLEOTIDE SEQUENCE [LARGE SCALE GENOMIC DNA]</scope>
    <source>
        <strain evidence="2 3">ATCC 18648</strain>
    </source>
</reference>
<dbReference type="Proteomes" id="UP000240760">
    <property type="component" value="Unassembled WGS sequence"/>
</dbReference>
<accession>A0A2T4C396</accession>
<evidence type="ECO:0000313" key="3">
    <source>
        <dbReference type="Proteomes" id="UP000240760"/>
    </source>
</evidence>
<proteinExistence type="predicted"/>
<keyword evidence="3" id="KW-1185">Reference proteome</keyword>
<dbReference type="AlphaFoldDB" id="A0A2T4C396"/>
<name>A0A2T4C396_TRILO</name>
<feature type="region of interest" description="Disordered" evidence="1">
    <location>
        <begin position="14"/>
        <end position="38"/>
    </location>
</feature>
<sequence length="222" mass="24265">MGWSRLPGIMGEGISSAGDLGKRHPTASQTGPQTGGWRHLDGACSRAVRCQLWPYGFGECSLQEAVSSTSQGPDGRTRQMRSECSRCKIRSVASVGIEAILGPHGLDTIAAQPLYPTTRSGKEESHVVLAHRMATQYLDAMPGKLEKCIVHAWPATLCRDHAVGCPRETQTCLLLIGHRPFPPSTMSWSALEVPGHQLDICRIAVRNTKHQTWEHKNIQGPR</sequence>
<dbReference type="EMBL" id="KZ679133">
    <property type="protein sequence ID" value="PTB75978.1"/>
    <property type="molecule type" value="Genomic_DNA"/>
</dbReference>
<gene>
    <name evidence="2" type="ORF">M440DRAFT_1265434</name>
</gene>